<accession>A0AC34QI43</accession>
<evidence type="ECO:0000313" key="2">
    <source>
        <dbReference type="WBParaSite" id="JU765_v2.g16553.t1"/>
    </source>
</evidence>
<organism evidence="1 2">
    <name type="scientific">Panagrolaimus sp. JU765</name>
    <dbReference type="NCBI Taxonomy" id="591449"/>
    <lineage>
        <taxon>Eukaryota</taxon>
        <taxon>Metazoa</taxon>
        <taxon>Ecdysozoa</taxon>
        <taxon>Nematoda</taxon>
        <taxon>Chromadorea</taxon>
        <taxon>Rhabditida</taxon>
        <taxon>Tylenchina</taxon>
        <taxon>Panagrolaimomorpha</taxon>
        <taxon>Panagrolaimoidea</taxon>
        <taxon>Panagrolaimidae</taxon>
        <taxon>Panagrolaimus</taxon>
    </lineage>
</organism>
<proteinExistence type="predicted"/>
<dbReference type="Proteomes" id="UP000887576">
    <property type="component" value="Unplaced"/>
</dbReference>
<dbReference type="WBParaSite" id="JU765_v2.g16553.t1">
    <property type="protein sequence ID" value="JU765_v2.g16553.t1"/>
    <property type="gene ID" value="JU765_v2.g16553"/>
</dbReference>
<name>A0AC34QI43_9BILA</name>
<evidence type="ECO:0000313" key="1">
    <source>
        <dbReference type="Proteomes" id="UP000887576"/>
    </source>
</evidence>
<protein>
    <submittedName>
        <fullName evidence="2">Carboxypeptidase</fullName>
    </submittedName>
</protein>
<reference evidence="2" key="1">
    <citation type="submission" date="2022-11" db="UniProtKB">
        <authorList>
            <consortium name="WormBaseParasite"/>
        </authorList>
    </citation>
    <scope>IDENTIFICATION</scope>
</reference>
<sequence length="467" mass="52105">MFFRLVVATFLAGVFAAPAEDKVTSLPGTNFTVGFEHYSGYLNASSTKFFHYWFTKAQTNPDSSPVILWLNGGPGCSSLGGLIEELGPFHVSDNANTVYLNPYAWNKVGNVIFMESPAGVGFSYDSTGNVATDDDEVAQNNYNALVYFFTYKFPEYKNSDFYITGESYGGVYVPTLAVKVAADKTNFPHFKGVAIGNGIFSFPLNYDTMVPLYYWHGLVRQNLYDKVVQKCCNGNSYNCDYYTQLNNGFGECSLLLDELLNQGPDLDPYNLYSTCYLDGGSSSKRNFIRRTLHAKAGIKLSGKPKASSLPLCAQSNNTEAYLNRADVRKALHIPDSVPYWTDCSNEVGEFYSTTHTDVKPEFETLIKSGLRILTYNGDVDTVCNFGLNKRFINNLGLTVKDGTNSKEWFYHGETPNVAGFVTPFTKNVDFVTVRGSGHFVPEDKPREALQMIYNFIHQRDYSLPAPF</sequence>